<reference evidence="8 9" key="1">
    <citation type="journal article" date="2019" name="Nat. Plants">
        <title>Stout camphor tree genome fills gaps in understanding of flowering plant genome evolution.</title>
        <authorList>
            <person name="Chaw S.M."/>
            <person name="Liu Y.C."/>
            <person name="Wu Y.W."/>
            <person name="Wang H.Y."/>
            <person name="Lin C.I."/>
            <person name="Wu C.S."/>
            <person name="Ke H.M."/>
            <person name="Chang L.Y."/>
            <person name="Hsu C.Y."/>
            <person name="Yang H.T."/>
            <person name="Sudianto E."/>
            <person name="Hsu M.H."/>
            <person name="Wu K.P."/>
            <person name="Wang L.N."/>
            <person name="Leebens-Mack J.H."/>
            <person name="Tsai I.J."/>
        </authorList>
    </citation>
    <scope>NUCLEOTIDE SEQUENCE [LARGE SCALE GENOMIC DNA]</scope>
    <source>
        <strain evidence="9">cv. Chaw 1501</strain>
        <tissue evidence="8">Young leaves</tissue>
    </source>
</reference>
<feature type="domain" description="RNA polymerase beta subunit protrusion" evidence="7">
    <location>
        <begin position="6"/>
        <end position="100"/>
    </location>
</feature>
<dbReference type="Proteomes" id="UP000283530">
    <property type="component" value="Unassembled WGS sequence"/>
</dbReference>
<dbReference type="Gene3D" id="3.90.1100.10">
    <property type="match status" value="1"/>
</dbReference>
<protein>
    <recommendedName>
        <fullName evidence="2">DNA-directed RNA polymerase</fullName>
        <ecNumber evidence="2">2.7.7.6</ecNumber>
    </recommendedName>
</protein>
<dbReference type="InterPro" id="IPR015712">
    <property type="entry name" value="DNA-dir_RNA_pol_su2"/>
</dbReference>
<dbReference type="SUPFAM" id="SSF64484">
    <property type="entry name" value="beta and beta-prime subunits of DNA dependent RNA-polymerase"/>
    <property type="match status" value="1"/>
</dbReference>
<dbReference type="InterPro" id="IPR007644">
    <property type="entry name" value="RNA_pol_bsu_protrusion"/>
</dbReference>
<evidence type="ECO:0000256" key="3">
    <source>
        <dbReference type="ARBA" id="ARBA00022478"/>
    </source>
</evidence>
<accession>A0A443PRK8</accession>
<dbReference type="Gene3D" id="3.90.1110.10">
    <property type="entry name" value="RNA polymerase Rpb2, domain 2"/>
    <property type="match status" value="1"/>
</dbReference>
<keyword evidence="6" id="KW-0804">Transcription</keyword>
<dbReference type="GO" id="GO:0003899">
    <property type="term" value="F:DNA-directed RNA polymerase activity"/>
    <property type="evidence" value="ECO:0007669"/>
    <property type="project" value="UniProtKB-EC"/>
</dbReference>
<keyword evidence="9" id="KW-1185">Reference proteome</keyword>
<keyword evidence="5" id="KW-0548">Nucleotidyltransferase</keyword>
<dbReference type="GO" id="GO:0006351">
    <property type="term" value="P:DNA-templated transcription"/>
    <property type="evidence" value="ECO:0007669"/>
    <property type="project" value="InterPro"/>
</dbReference>
<evidence type="ECO:0000256" key="6">
    <source>
        <dbReference type="ARBA" id="ARBA00023163"/>
    </source>
</evidence>
<comment type="caution">
    <text evidence="8">The sequence shown here is derived from an EMBL/GenBank/DDBJ whole genome shotgun (WGS) entry which is preliminary data.</text>
</comment>
<gene>
    <name evidence="8" type="ORF">CKAN_02264800</name>
</gene>
<comment type="similarity">
    <text evidence="1">Belongs to the RNA polymerase beta chain family.</text>
</comment>
<dbReference type="GO" id="GO:0032549">
    <property type="term" value="F:ribonucleoside binding"/>
    <property type="evidence" value="ECO:0007669"/>
    <property type="project" value="InterPro"/>
</dbReference>
<evidence type="ECO:0000256" key="4">
    <source>
        <dbReference type="ARBA" id="ARBA00022679"/>
    </source>
</evidence>
<dbReference type="GO" id="GO:0003677">
    <property type="term" value="F:DNA binding"/>
    <property type="evidence" value="ECO:0007669"/>
    <property type="project" value="InterPro"/>
</dbReference>
<evidence type="ECO:0000313" key="8">
    <source>
        <dbReference type="EMBL" id="RWR93399.1"/>
    </source>
</evidence>
<evidence type="ECO:0000313" key="9">
    <source>
        <dbReference type="Proteomes" id="UP000283530"/>
    </source>
</evidence>
<dbReference type="EMBL" id="QPKB01000010">
    <property type="protein sequence ID" value="RWR93399.1"/>
    <property type="molecule type" value="Genomic_DNA"/>
</dbReference>
<sequence>MRENVSKSRREKILPSECREAGLSYRGKFCADVCFQWDNKGAVIRERFNFGHIPIMLKSKLCHLRGASPHKLISLKEEATEMGGYFICSGMERLFRLLIMPKRNYPMAFVRDAFRNRGEGYSNQAVVIRCVREDQSAVTLKLYYLLNGSARLGFTIRGREILLPVGIVLKVRSFEIHS</sequence>
<evidence type="ECO:0000259" key="7">
    <source>
        <dbReference type="Pfam" id="PF04563"/>
    </source>
</evidence>
<dbReference type="OrthoDB" id="10248617at2759"/>
<dbReference type="Pfam" id="PF04563">
    <property type="entry name" value="RNA_pol_Rpb2_1"/>
    <property type="match status" value="1"/>
</dbReference>
<keyword evidence="3 8" id="KW-0240">DNA-directed RNA polymerase</keyword>
<dbReference type="InterPro" id="IPR037034">
    <property type="entry name" value="RNA_pol_Rpb2_2_sf"/>
</dbReference>
<dbReference type="EC" id="2.7.7.6" evidence="2"/>
<evidence type="ECO:0000256" key="1">
    <source>
        <dbReference type="ARBA" id="ARBA00006835"/>
    </source>
</evidence>
<name>A0A443PRK8_9MAGN</name>
<organism evidence="8 9">
    <name type="scientific">Cinnamomum micranthum f. kanehirae</name>
    <dbReference type="NCBI Taxonomy" id="337451"/>
    <lineage>
        <taxon>Eukaryota</taxon>
        <taxon>Viridiplantae</taxon>
        <taxon>Streptophyta</taxon>
        <taxon>Embryophyta</taxon>
        <taxon>Tracheophyta</taxon>
        <taxon>Spermatophyta</taxon>
        <taxon>Magnoliopsida</taxon>
        <taxon>Magnoliidae</taxon>
        <taxon>Laurales</taxon>
        <taxon>Lauraceae</taxon>
        <taxon>Cinnamomum</taxon>
    </lineage>
</organism>
<dbReference type="GO" id="GO:0000428">
    <property type="term" value="C:DNA-directed RNA polymerase complex"/>
    <property type="evidence" value="ECO:0007669"/>
    <property type="project" value="UniProtKB-KW"/>
</dbReference>
<proteinExistence type="inferred from homology"/>
<evidence type="ECO:0000256" key="2">
    <source>
        <dbReference type="ARBA" id="ARBA00012418"/>
    </source>
</evidence>
<dbReference type="AlphaFoldDB" id="A0A443PRK8"/>
<evidence type="ECO:0000256" key="5">
    <source>
        <dbReference type="ARBA" id="ARBA00022695"/>
    </source>
</evidence>
<dbReference type="STRING" id="337451.A0A443PRK8"/>
<dbReference type="PANTHER" id="PTHR20856">
    <property type="entry name" value="DNA-DIRECTED RNA POLYMERASE I SUBUNIT 2"/>
    <property type="match status" value="1"/>
</dbReference>
<keyword evidence="4" id="KW-0808">Transferase</keyword>